<evidence type="ECO:0000313" key="3">
    <source>
        <dbReference type="EMBL" id="WXB02094.1"/>
    </source>
</evidence>
<feature type="region of interest" description="Disordered" evidence="2">
    <location>
        <begin position="118"/>
        <end position="144"/>
    </location>
</feature>
<dbReference type="RefSeq" id="WP_394831719.1">
    <property type="nucleotide sequence ID" value="NZ_CP089929.1"/>
</dbReference>
<sequence length="471" mass="48780">MLDTFLEVAYAHEARRHEERGAIDLLKRLPEADLRKMASGEVLANAGDFLSQFRGTPLIEQALALEEEELQAEMADAERQKERRMESQVQDAVWGARDALRIKKRLLELELAKEEAGITAGPAAAAPPSMPQTPEPPEPPVADAQGTEAIEPAAAGKAGETSVGKMAGVTAPFADALGRELAQSDFRKAAAAMDIVRAGEAAGRILAKHAAVPRWAQDPKKRRTMKALGVGLLAAGPAGVLLGHHVAEPLGGRVGRALFPRGKGKEEGDEARASKQASTLGALTGALKGVGPVASNALKAVAPVASNFIRDPRNMPTLVSAGTGAIGGLAHGLQRDEHGQRHVVRALGQGLGAGAVAGALGHAGGHLGRAVAAGGGVGDALKSYGQGWANAVGRVAESARGVGAAIQQNAAGAVKQAGTKEILRWPFISKPMGAVLDGTGSMDQLSDQERTRVEALQRLRARVGYKKPDSA</sequence>
<evidence type="ECO:0000313" key="4">
    <source>
        <dbReference type="Proteomes" id="UP001374803"/>
    </source>
</evidence>
<reference evidence="3" key="1">
    <citation type="submission" date="2021-12" db="EMBL/GenBank/DDBJ databases">
        <title>Discovery of the Pendulisporaceae a myxobacterial family with distinct sporulation behavior and unique specialized metabolism.</title>
        <authorList>
            <person name="Garcia R."/>
            <person name="Popoff A."/>
            <person name="Bader C.D."/>
            <person name="Loehr J."/>
            <person name="Walesch S."/>
            <person name="Walt C."/>
            <person name="Boldt J."/>
            <person name="Bunk B."/>
            <person name="Haeckl F.J.F.P.J."/>
            <person name="Gunesch A.P."/>
            <person name="Birkelbach J."/>
            <person name="Nuebel U."/>
            <person name="Pietschmann T."/>
            <person name="Bach T."/>
            <person name="Mueller R."/>
        </authorList>
    </citation>
    <scope>NUCLEOTIDE SEQUENCE</scope>
    <source>
        <strain evidence="3">MSr11367</strain>
    </source>
</reference>
<keyword evidence="4" id="KW-1185">Reference proteome</keyword>
<gene>
    <name evidence="3" type="ORF">LVJ94_34920</name>
</gene>
<protein>
    <submittedName>
        <fullName evidence="3">Uncharacterized protein</fullName>
    </submittedName>
</protein>
<organism evidence="3 4">
    <name type="scientific">Pendulispora rubella</name>
    <dbReference type="NCBI Taxonomy" id="2741070"/>
    <lineage>
        <taxon>Bacteria</taxon>
        <taxon>Pseudomonadati</taxon>
        <taxon>Myxococcota</taxon>
        <taxon>Myxococcia</taxon>
        <taxon>Myxococcales</taxon>
        <taxon>Sorangiineae</taxon>
        <taxon>Pendulisporaceae</taxon>
        <taxon>Pendulispora</taxon>
    </lineage>
</organism>
<dbReference type="Proteomes" id="UP001374803">
    <property type="component" value="Chromosome"/>
</dbReference>
<keyword evidence="1" id="KW-0175">Coiled coil</keyword>
<feature type="coiled-coil region" evidence="1">
    <location>
        <begin position="60"/>
        <end position="87"/>
    </location>
</feature>
<evidence type="ECO:0000256" key="1">
    <source>
        <dbReference type="SAM" id="Coils"/>
    </source>
</evidence>
<evidence type="ECO:0000256" key="2">
    <source>
        <dbReference type="SAM" id="MobiDB-lite"/>
    </source>
</evidence>
<proteinExistence type="predicted"/>
<dbReference type="EMBL" id="CP089983">
    <property type="protein sequence ID" value="WXB02094.1"/>
    <property type="molecule type" value="Genomic_DNA"/>
</dbReference>
<feature type="compositionally biased region" description="Pro residues" evidence="2">
    <location>
        <begin position="128"/>
        <end position="140"/>
    </location>
</feature>
<accession>A0ABZ2KTV5</accession>
<name>A0ABZ2KTV5_9BACT</name>